<protein>
    <recommendedName>
        <fullName evidence="7">Galactose oxidase</fullName>
    </recommendedName>
</protein>
<dbReference type="PANTHER" id="PTHR32208:SF21">
    <property type="entry name" value="LOW QUALITY PROTEIN: ALDEHYDE OXIDASE GLOX-LIKE"/>
    <property type="match status" value="1"/>
</dbReference>
<feature type="chain" id="PRO_5001475166" description="Galactose oxidase" evidence="2">
    <location>
        <begin position="20"/>
        <end position="558"/>
    </location>
</feature>
<accession>A0A015LAS2</accession>
<dbReference type="InterPro" id="IPR037293">
    <property type="entry name" value="Gal_Oxidase_central_sf"/>
</dbReference>
<dbReference type="STRING" id="1432141.A0A015LAS2"/>
<evidence type="ECO:0000256" key="2">
    <source>
        <dbReference type="SAM" id="SignalP"/>
    </source>
</evidence>
<evidence type="ECO:0008006" key="7">
    <source>
        <dbReference type="Google" id="ProtNLM"/>
    </source>
</evidence>
<evidence type="ECO:0000259" key="4">
    <source>
        <dbReference type="Pfam" id="PF09118"/>
    </source>
</evidence>
<feature type="domain" description="Galactose oxidase-like Early set" evidence="4">
    <location>
        <begin position="451"/>
        <end position="547"/>
    </location>
</feature>
<feature type="domain" description="Glyoxal oxidase N-terminal" evidence="3">
    <location>
        <begin position="76"/>
        <end position="434"/>
    </location>
</feature>
<dbReference type="Proteomes" id="UP000022910">
    <property type="component" value="Unassembled WGS sequence"/>
</dbReference>
<dbReference type="OrthoDB" id="2019572at2759"/>
<dbReference type="InterPro" id="IPR014756">
    <property type="entry name" value="Ig_E-set"/>
</dbReference>
<reference evidence="5 6" key="1">
    <citation type="submission" date="2014-02" db="EMBL/GenBank/DDBJ databases">
        <title>Single nucleus genome sequencing reveals high similarity among nuclei of an endomycorrhizal fungus.</title>
        <authorList>
            <person name="Lin K."/>
            <person name="Geurts R."/>
            <person name="Zhang Z."/>
            <person name="Limpens E."/>
            <person name="Saunders D.G."/>
            <person name="Mu D."/>
            <person name="Pang E."/>
            <person name="Cao H."/>
            <person name="Cha H."/>
            <person name="Lin T."/>
            <person name="Zhou Q."/>
            <person name="Shang Y."/>
            <person name="Li Y."/>
            <person name="Ivanov S."/>
            <person name="Sharma T."/>
            <person name="Velzen R.V."/>
            <person name="Ruijter N.D."/>
            <person name="Aanen D.K."/>
            <person name="Win J."/>
            <person name="Kamoun S."/>
            <person name="Bisseling T."/>
            <person name="Huang S."/>
        </authorList>
    </citation>
    <scope>NUCLEOTIDE SEQUENCE [LARGE SCALE GENOMIC DNA]</scope>
    <source>
        <strain evidence="6">DAOM197198w</strain>
    </source>
</reference>
<dbReference type="HOGENOM" id="CLU_009630_2_1_1"/>
<dbReference type="InterPro" id="IPR009880">
    <property type="entry name" value="Glyoxal_oxidase_N"/>
</dbReference>
<dbReference type="EMBL" id="JEMT01029520">
    <property type="protein sequence ID" value="EXX51923.1"/>
    <property type="molecule type" value="Genomic_DNA"/>
</dbReference>
<feature type="signal peptide" evidence="2">
    <location>
        <begin position="1"/>
        <end position="19"/>
    </location>
</feature>
<name>A0A015LAS2_RHIIW</name>
<dbReference type="Pfam" id="PF09118">
    <property type="entry name" value="GO-like_E_set"/>
    <property type="match status" value="1"/>
</dbReference>
<dbReference type="InterPro" id="IPR011043">
    <property type="entry name" value="Gal_Oxase/kelch_b-propeller"/>
</dbReference>
<sequence length="558" mass="60509">MRVINFLSILTLGISLVSASPLHPRQAKQPPLMGKWDIVGDSKIATMHIFRANNKEIYMIDKLEVNKIKQANGNPAISGVYNIETNEVRALNLATDTFCSAGSFFANGTLIHAGGAEAGLGYNVGFQSVRFITPSDPNPDWSEIPDGLSTARWYPAMASLPSGNVLILGGSAKGTGKNNAAINNPTYEIWTVGGAPRPQPVDFPFLVETMPYNLYPFLHVLPNFENKQLAFVFANTKGIVYDLDTATVVSKVPDLTGGIRSYPLTGNSLLLPLRPSQNYKPVVMICGGNTAMEIKNPALASCGRIDPTETNPQWEMDNFGGTGRVMPDSVILPTGKVLYLNGAQVGFAGYHQGPKTNPLYVSDNPAFTPFIYDPETKGWTTNLAPSTIARLYHSVATLTSDGRVFVSGSNPQGAVELNSKYPTEYRVEMFTPPYLQTGLVRPVITSVAGTTKQLEDTRFPATYKQALEVKVTKGQEKSFLTAAIIHSGFITHSQSFSQRYAMCKVISAEYDPNNPNDVTLNIEMPPNPTIIPPGPSYLYILDNGVPATFSAQILLSSA</sequence>
<proteinExistence type="predicted"/>
<keyword evidence="6" id="KW-1185">Reference proteome</keyword>
<keyword evidence="1 2" id="KW-0732">Signal</keyword>
<dbReference type="InterPro" id="IPR013783">
    <property type="entry name" value="Ig-like_fold"/>
</dbReference>
<dbReference type="OMA" id="PDPVWEM"/>
<dbReference type="SUPFAM" id="SSF81296">
    <property type="entry name" value="E set domains"/>
    <property type="match status" value="1"/>
</dbReference>
<dbReference type="Gene3D" id="2.60.40.10">
    <property type="entry name" value="Immunoglobulins"/>
    <property type="match status" value="1"/>
</dbReference>
<evidence type="ECO:0000256" key="1">
    <source>
        <dbReference type="ARBA" id="ARBA00022729"/>
    </source>
</evidence>
<dbReference type="SUPFAM" id="SSF50965">
    <property type="entry name" value="Galactose oxidase, central domain"/>
    <property type="match status" value="1"/>
</dbReference>
<dbReference type="Pfam" id="PF07250">
    <property type="entry name" value="Glyoxal_oxid_N"/>
    <property type="match status" value="1"/>
</dbReference>
<organism evidence="5 6">
    <name type="scientific">Rhizophagus irregularis (strain DAOM 197198w)</name>
    <name type="common">Glomus intraradices</name>
    <dbReference type="NCBI Taxonomy" id="1432141"/>
    <lineage>
        <taxon>Eukaryota</taxon>
        <taxon>Fungi</taxon>
        <taxon>Fungi incertae sedis</taxon>
        <taxon>Mucoromycota</taxon>
        <taxon>Glomeromycotina</taxon>
        <taxon>Glomeromycetes</taxon>
        <taxon>Glomerales</taxon>
        <taxon>Glomeraceae</taxon>
        <taxon>Rhizophagus</taxon>
    </lineage>
</organism>
<evidence type="ECO:0000259" key="3">
    <source>
        <dbReference type="Pfam" id="PF07250"/>
    </source>
</evidence>
<evidence type="ECO:0000313" key="5">
    <source>
        <dbReference type="EMBL" id="EXX51923.1"/>
    </source>
</evidence>
<dbReference type="InterPro" id="IPR015202">
    <property type="entry name" value="GO-like_E_set"/>
</dbReference>
<gene>
    <name evidence="5" type="ORF">RirG_257590</name>
</gene>
<dbReference type="SMR" id="A0A015LAS2"/>
<dbReference type="AlphaFoldDB" id="A0A015LAS2"/>
<comment type="caution">
    <text evidence="5">The sequence shown here is derived from an EMBL/GenBank/DDBJ whole genome shotgun (WGS) entry which is preliminary data.</text>
</comment>
<evidence type="ECO:0000313" key="6">
    <source>
        <dbReference type="Proteomes" id="UP000022910"/>
    </source>
</evidence>
<dbReference type="PANTHER" id="PTHR32208">
    <property type="entry name" value="SECRETED PROTEIN-RELATED"/>
    <property type="match status" value="1"/>
</dbReference>
<dbReference type="Gene3D" id="2.130.10.80">
    <property type="entry name" value="Galactose oxidase/kelch, beta-propeller"/>
    <property type="match status" value="1"/>
</dbReference>